<organism evidence="1 2">
    <name type="scientific">Phlebia brevispora</name>
    <dbReference type="NCBI Taxonomy" id="194682"/>
    <lineage>
        <taxon>Eukaryota</taxon>
        <taxon>Fungi</taxon>
        <taxon>Dikarya</taxon>
        <taxon>Basidiomycota</taxon>
        <taxon>Agaricomycotina</taxon>
        <taxon>Agaricomycetes</taxon>
        <taxon>Polyporales</taxon>
        <taxon>Meruliaceae</taxon>
        <taxon>Phlebia</taxon>
    </lineage>
</organism>
<sequence length="495" mass="56415">MLDWALLAKSSITVCLSWIIYTFLLGVYNLHFHPLSRFPGPKVAAFSYLWKIYVEVIKGESVVEKLFQYHAIYGDIVRIGPDELHFSKPSVYNEIYNAQNRWNKDFYLYRAFADDVSSFTICEYPAAKQRKDILLPLFSRKAIVNMQDLVGQRLDELYDRMIEQCELGEVINVFDAYNCFTMDTITAFCFARSMECLKAPSFRAPMLVAMHDAQKYHPTVKHFPAFRLLMALPESLVTRLNPSMGGMIRDQVRQVLVQPETLQDAPHPIIYHELLDEKHGRKKPTESSLRDEAVLLVAAGTDTVSNASAVGTVHILGNRRIYAKLQDELKAAWPILEERPRYETLESLPYLGAVIKESLRLSHGVISPMGRVVPKGGAVISGAYIPEGTVVGISNCFVHLNGDIFPKPHEFRPERWLEPGAEGLETYLVAFSKGPRSCLGINLGYCELYMLLATLFRKFHMQLEGVHPNDLRWLEYYLPHYIGPPLRVRISPLTE</sequence>
<reference evidence="1" key="1">
    <citation type="submission" date="2022-07" db="EMBL/GenBank/DDBJ databases">
        <title>Genome Sequence of Phlebia brevispora.</title>
        <authorList>
            <person name="Buettner E."/>
        </authorList>
    </citation>
    <scope>NUCLEOTIDE SEQUENCE</scope>
    <source>
        <strain evidence="1">MPL23</strain>
    </source>
</reference>
<evidence type="ECO:0000313" key="2">
    <source>
        <dbReference type="Proteomes" id="UP001148662"/>
    </source>
</evidence>
<dbReference type="Proteomes" id="UP001148662">
    <property type="component" value="Unassembled WGS sequence"/>
</dbReference>
<evidence type="ECO:0000313" key="1">
    <source>
        <dbReference type="EMBL" id="KAJ3527813.1"/>
    </source>
</evidence>
<protein>
    <submittedName>
        <fullName evidence="1">Uncharacterized protein</fullName>
    </submittedName>
</protein>
<keyword evidence="2" id="KW-1185">Reference proteome</keyword>
<accession>A0ACC1RXK9</accession>
<name>A0ACC1RXK9_9APHY</name>
<gene>
    <name evidence="1" type="ORF">NM688_g8076</name>
</gene>
<comment type="caution">
    <text evidence="1">The sequence shown here is derived from an EMBL/GenBank/DDBJ whole genome shotgun (WGS) entry which is preliminary data.</text>
</comment>
<proteinExistence type="predicted"/>
<dbReference type="EMBL" id="JANHOG010002062">
    <property type="protein sequence ID" value="KAJ3527813.1"/>
    <property type="molecule type" value="Genomic_DNA"/>
</dbReference>